<dbReference type="AlphaFoldDB" id="A0A0M0JR74"/>
<protein>
    <submittedName>
        <fullName evidence="2">Uncharacterized protein</fullName>
    </submittedName>
</protein>
<accession>A0A0M0JR74</accession>
<evidence type="ECO:0000313" key="2">
    <source>
        <dbReference type="EMBL" id="KOO28758.1"/>
    </source>
</evidence>
<reference evidence="3" key="1">
    <citation type="journal article" date="2015" name="PLoS Genet.">
        <title>Genome Sequence and Transcriptome Analyses of Chrysochromulina tobin: Metabolic Tools for Enhanced Algal Fitness in the Prominent Order Prymnesiales (Haptophyceae).</title>
        <authorList>
            <person name="Hovde B.T."/>
            <person name="Deodato C.R."/>
            <person name="Hunsperger H.M."/>
            <person name="Ryken S.A."/>
            <person name="Yost W."/>
            <person name="Jha R.K."/>
            <person name="Patterson J."/>
            <person name="Monnat R.J. Jr."/>
            <person name="Barlow S.B."/>
            <person name="Starkenburg S.R."/>
            <person name="Cattolico R.A."/>
        </authorList>
    </citation>
    <scope>NUCLEOTIDE SEQUENCE</scope>
    <source>
        <strain evidence="3">CCMP291</strain>
    </source>
</reference>
<proteinExistence type="predicted"/>
<feature type="compositionally biased region" description="Polar residues" evidence="1">
    <location>
        <begin position="23"/>
        <end position="33"/>
    </location>
</feature>
<feature type="region of interest" description="Disordered" evidence="1">
    <location>
        <begin position="1"/>
        <end position="54"/>
    </location>
</feature>
<gene>
    <name evidence="2" type="ORF">Ctob_002260</name>
</gene>
<keyword evidence="3" id="KW-1185">Reference proteome</keyword>
<organism evidence="2 3">
    <name type="scientific">Chrysochromulina tobinii</name>
    <dbReference type="NCBI Taxonomy" id="1460289"/>
    <lineage>
        <taxon>Eukaryota</taxon>
        <taxon>Haptista</taxon>
        <taxon>Haptophyta</taxon>
        <taxon>Prymnesiophyceae</taxon>
        <taxon>Prymnesiales</taxon>
        <taxon>Chrysochromulinaceae</taxon>
        <taxon>Chrysochromulina</taxon>
    </lineage>
</organism>
<comment type="caution">
    <text evidence="2">The sequence shown here is derived from an EMBL/GenBank/DDBJ whole genome shotgun (WGS) entry which is preliminary data.</text>
</comment>
<dbReference type="EMBL" id="JWZX01002518">
    <property type="protein sequence ID" value="KOO28758.1"/>
    <property type="molecule type" value="Genomic_DNA"/>
</dbReference>
<feature type="compositionally biased region" description="Low complexity" evidence="1">
    <location>
        <begin position="10"/>
        <end position="22"/>
    </location>
</feature>
<name>A0A0M0JR74_9EUKA</name>
<evidence type="ECO:0000313" key="3">
    <source>
        <dbReference type="Proteomes" id="UP000037460"/>
    </source>
</evidence>
<dbReference type="Proteomes" id="UP000037460">
    <property type="component" value="Unassembled WGS sequence"/>
</dbReference>
<evidence type="ECO:0000256" key="1">
    <source>
        <dbReference type="SAM" id="MobiDB-lite"/>
    </source>
</evidence>
<sequence length="173" mass="18199">MPSIRVTEPASSSRISGVSASALTETPVLQHQPPSSPPPVANGGGGGGDDDSSAEFLRLLSPVEQCQDTTDSGPNGRRMLLGLFDREQLWALAAAEVSRTNGLVVSSLCVYPAEVNDASSTASLRLVHALHLLADAIETPINLKDSCRFDSELAELLPEWKSSRGGELGGFDE</sequence>